<dbReference type="Pfam" id="PF01797">
    <property type="entry name" value="Y1_Tnp"/>
    <property type="match status" value="1"/>
</dbReference>
<evidence type="ECO:0000313" key="3">
    <source>
        <dbReference type="Proteomes" id="UP000034380"/>
    </source>
</evidence>
<sequence>MNNRDYKESVVGQFYHIYNRGNAKAVIFQDEDDYSYFLFKLKQNLFPSEFAKDNKVYPRSAPLPDGSFSLISYCLMPNHFHFLLRQNKDIAPGKLMLKLCTSYSKYFNKKHDRVGHVFQDQFKQVLIEKDEQFKWLLAYIHQNPKVGKLVDDLKKYKWSSYNDYIGAGDATLCDLSVVREEFNKEGFKKFVESSYELIRDRKIAEKIESGLLMD</sequence>
<accession>A0A0G0YUD8</accession>
<evidence type="ECO:0000313" key="2">
    <source>
        <dbReference type="EMBL" id="KKS13296.1"/>
    </source>
</evidence>
<gene>
    <name evidence="2" type="ORF">UU70_C0019G0005</name>
</gene>
<dbReference type="GO" id="GO:0003677">
    <property type="term" value="F:DNA binding"/>
    <property type="evidence" value="ECO:0007669"/>
    <property type="project" value="InterPro"/>
</dbReference>
<dbReference type="PANTHER" id="PTHR34322:SF2">
    <property type="entry name" value="TRANSPOSASE IS200-LIKE DOMAIN-CONTAINING PROTEIN"/>
    <property type="match status" value="1"/>
</dbReference>
<dbReference type="InterPro" id="IPR002686">
    <property type="entry name" value="Transposase_17"/>
</dbReference>
<dbReference type="GO" id="GO:0006313">
    <property type="term" value="P:DNA transposition"/>
    <property type="evidence" value="ECO:0007669"/>
    <property type="project" value="InterPro"/>
</dbReference>
<feature type="domain" description="Transposase IS200-like" evidence="1">
    <location>
        <begin position="10"/>
        <end position="143"/>
    </location>
</feature>
<dbReference type="PANTHER" id="PTHR34322">
    <property type="entry name" value="TRANSPOSASE, Y1_TNP DOMAIN-CONTAINING"/>
    <property type="match status" value="1"/>
</dbReference>
<evidence type="ECO:0000259" key="1">
    <source>
        <dbReference type="SMART" id="SM01321"/>
    </source>
</evidence>
<dbReference type="EMBL" id="LCBQ01000019">
    <property type="protein sequence ID" value="KKS13296.1"/>
    <property type="molecule type" value="Genomic_DNA"/>
</dbReference>
<dbReference type="SMART" id="SM01321">
    <property type="entry name" value="Y1_Tnp"/>
    <property type="match status" value="1"/>
</dbReference>
<dbReference type="SUPFAM" id="SSF143422">
    <property type="entry name" value="Transposase IS200-like"/>
    <property type="match status" value="1"/>
</dbReference>
<protein>
    <recommendedName>
        <fullName evidence="1">Transposase IS200-like domain-containing protein</fullName>
    </recommendedName>
</protein>
<dbReference type="GO" id="GO:0004803">
    <property type="term" value="F:transposase activity"/>
    <property type="evidence" value="ECO:0007669"/>
    <property type="project" value="InterPro"/>
</dbReference>
<comment type="caution">
    <text evidence="2">The sequence shown here is derived from an EMBL/GenBank/DDBJ whole genome shotgun (WGS) entry which is preliminary data.</text>
</comment>
<reference evidence="2 3" key="1">
    <citation type="journal article" date="2015" name="Nature">
        <title>rRNA introns, odd ribosomes, and small enigmatic genomes across a large radiation of phyla.</title>
        <authorList>
            <person name="Brown C.T."/>
            <person name="Hug L.A."/>
            <person name="Thomas B.C."/>
            <person name="Sharon I."/>
            <person name="Castelle C.J."/>
            <person name="Singh A."/>
            <person name="Wilkins M.J."/>
            <person name="Williams K.H."/>
            <person name="Banfield J.F."/>
        </authorList>
    </citation>
    <scope>NUCLEOTIDE SEQUENCE [LARGE SCALE GENOMIC DNA]</scope>
</reference>
<dbReference type="InterPro" id="IPR036515">
    <property type="entry name" value="Transposase_17_sf"/>
</dbReference>
<dbReference type="Proteomes" id="UP000034380">
    <property type="component" value="Unassembled WGS sequence"/>
</dbReference>
<name>A0A0G0YUD8_9BACT</name>
<dbReference type="Gene3D" id="3.30.70.1290">
    <property type="entry name" value="Transposase IS200-like"/>
    <property type="match status" value="1"/>
</dbReference>
<organism evidence="2 3">
    <name type="scientific">Candidatus Yanofskybacteria bacterium GW2011_GWA1_41_6</name>
    <dbReference type="NCBI Taxonomy" id="1619020"/>
    <lineage>
        <taxon>Bacteria</taxon>
        <taxon>Candidatus Yanofskyibacteriota</taxon>
    </lineage>
</organism>
<dbReference type="AlphaFoldDB" id="A0A0G0YUD8"/>
<proteinExistence type="predicted"/>